<evidence type="ECO:0000313" key="2">
    <source>
        <dbReference type="EMBL" id="GMT30197.1"/>
    </source>
</evidence>
<accession>A0AAV5WGP3</accession>
<keyword evidence="3" id="KW-1185">Reference proteome</keyword>
<feature type="region of interest" description="Disordered" evidence="1">
    <location>
        <begin position="54"/>
        <end position="95"/>
    </location>
</feature>
<sequence length="118" mass="12959">MGVAAEAAAAAPVASSNKKTLSVRLLREVENDDPTNQRRAFIEVQSRPVIMHAQEPVRSGMMKSQPGASRNPDQPGPSSPKRIKVEEEEEEIDGSNHMENLLNFAEDCEKAVKYADEV</sequence>
<dbReference type="AlphaFoldDB" id="A0AAV5WGP3"/>
<evidence type="ECO:0000313" key="3">
    <source>
        <dbReference type="Proteomes" id="UP001432322"/>
    </source>
</evidence>
<reference evidence="2" key="1">
    <citation type="submission" date="2023-10" db="EMBL/GenBank/DDBJ databases">
        <title>Genome assembly of Pristionchus species.</title>
        <authorList>
            <person name="Yoshida K."/>
            <person name="Sommer R.J."/>
        </authorList>
    </citation>
    <scope>NUCLEOTIDE SEQUENCE</scope>
    <source>
        <strain evidence="2">RS5133</strain>
    </source>
</reference>
<comment type="caution">
    <text evidence="2">The sequence shown here is derived from an EMBL/GenBank/DDBJ whole genome shotgun (WGS) entry which is preliminary data.</text>
</comment>
<dbReference type="Proteomes" id="UP001432322">
    <property type="component" value="Unassembled WGS sequence"/>
</dbReference>
<evidence type="ECO:0000256" key="1">
    <source>
        <dbReference type="SAM" id="MobiDB-lite"/>
    </source>
</evidence>
<dbReference type="EMBL" id="BTSY01000005">
    <property type="protein sequence ID" value="GMT30197.1"/>
    <property type="molecule type" value="Genomic_DNA"/>
</dbReference>
<gene>
    <name evidence="2" type="ORF">PFISCL1PPCAC_21494</name>
</gene>
<organism evidence="2 3">
    <name type="scientific">Pristionchus fissidentatus</name>
    <dbReference type="NCBI Taxonomy" id="1538716"/>
    <lineage>
        <taxon>Eukaryota</taxon>
        <taxon>Metazoa</taxon>
        <taxon>Ecdysozoa</taxon>
        <taxon>Nematoda</taxon>
        <taxon>Chromadorea</taxon>
        <taxon>Rhabditida</taxon>
        <taxon>Rhabditina</taxon>
        <taxon>Diplogasteromorpha</taxon>
        <taxon>Diplogasteroidea</taxon>
        <taxon>Neodiplogasteridae</taxon>
        <taxon>Pristionchus</taxon>
    </lineage>
</organism>
<protein>
    <submittedName>
        <fullName evidence="2">Uncharacterized protein</fullName>
    </submittedName>
</protein>
<feature type="non-terminal residue" evidence="2">
    <location>
        <position position="118"/>
    </location>
</feature>
<name>A0AAV5WGP3_9BILA</name>
<proteinExistence type="predicted"/>